<evidence type="ECO:0000256" key="8">
    <source>
        <dbReference type="ARBA" id="ARBA00048679"/>
    </source>
</evidence>
<comment type="catalytic activity">
    <reaction evidence="8">
        <text>L-seryl-[protein] + ATP = O-phospho-L-seryl-[protein] + ADP + H(+)</text>
        <dbReference type="Rhea" id="RHEA:17989"/>
        <dbReference type="Rhea" id="RHEA-COMP:9863"/>
        <dbReference type="Rhea" id="RHEA-COMP:11604"/>
        <dbReference type="ChEBI" id="CHEBI:15378"/>
        <dbReference type="ChEBI" id="CHEBI:29999"/>
        <dbReference type="ChEBI" id="CHEBI:30616"/>
        <dbReference type="ChEBI" id="CHEBI:83421"/>
        <dbReference type="ChEBI" id="CHEBI:456216"/>
        <dbReference type="EC" id="2.7.11.1"/>
    </reaction>
</comment>
<feature type="region of interest" description="Disordered" evidence="10">
    <location>
        <begin position="567"/>
        <end position="617"/>
    </location>
</feature>
<evidence type="ECO:0000256" key="9">
    <source>
        <dbReference type="PROSITE-ProRule" id="PRU10141"/>
    </source>
</evidence>
<feature type="domain" description="Protein kinase" evidence="11">
    <location>
        <begin position="15"/>
        <end position="276"/>
    </location>
</feature>
<reference evidence="13" key="1">
    <citation type="submission" date="2018-04" db="EMBL/GenBank/DDBJ databases">
        <authorList>
            <person name="Cornet L."/>
        </authorList>
    </citation>
    <scope>NUCLEOTIDE SEQUENCE [LARGE SCALE GENOMIC DNA]</scope>
</reference>
<evidence type="ECO:0000313" key="13">
    <source>
        <dbReference type="Proteomes" id="UP000249354"/>
    </source>
</evidence>
<dbReference type="Proteomes" id="UP000249354">
    <property type="component" value="Unassembled WGS sequence"/>
</dbReference>
<evidence type="ECO:0000256" key="6">
    <source>
        <dbReference type="ARBA" id="ARBA00022840"/>
    </source>
</evidence>
<feature type="region of interest" description="Disordered" evidence="10">
    <location>
        <begin position="345"/>
        <end position="395"/>
    </location>
</feature>
<name>A0A2W4USV7_9CYAN</name>
<reference evidence="12 13" key="2">
    <citation type="submission" date="2018-06" db="EMBL/GenBank/DDBJ databases">
        <title>Metagenomic assembly of (sub)arctic Cyanobacteria and their associated microbiome from non-axenic cultures.</title>
        <authorList>
            <person name="Baurain D."/>
        </authorList>
    </citation>
    <scope>NUCLEOTIDE SEQUENCE [LARGE SCALE GENOMIC DNA]</scope>
    <source>
        <strain evidence="12">ULC129bin1</strain>
    </source>
</reference>
<evidence type="ECO:0000256" key="5">
    <source>
        <dbReference type="ARBA" id="ARBA00022777"/>
    </source>
</evidence>
<dbReference type="PROSITE" id="PS00107">
    <property type="entry name" value="PROTEIN_KINASE_ATP"/>
    <property type="match status" value="1"/>
</dbReference>
<sequence>MQSAISIGTLLQNRYRIVQLLGQGGFGRTYLAEDTGRFQERCAIKEFVPTQGEESFSNKATELFQREASVLYQIGHPQIPKFQATFEEEDRLFLVQDYVEGPTYHDVLTRRRQQNRTFSETEVRQFLQQLLPVLAHIHAKGIIHRDISPDNIILRQKDQLPVLIDFGVVKEVVTRMQMDGVASYATTVGKAGYAPSEQMQTGRAYPSSDLYALAVTAVVMLTGKEPQFLFDDVNFSWRWEEETRVSPELASVLNKALSYRPGDRFQSVSQMVQALQSNQTDFAPIEDKAGNRGRDLTGGMTGAVPSPNLPSSSSANQPVVPSPYNQSANQPPVSQMKTVAVGRVNPDYPNTGAGEPTVNRPTTVRQQGKTPRTSADRSAHSRVPMPSERSNNPSFLENPLAVGGLAIGLAALAGTLSYGVVKVRGPQGVPEPTITQLPPLGSEDPSPKPTPTQATPKPVQYDQPPLSLVPGVKKTVEGNMRGGDTVVYPLTAEAGQTLTVEQAEESVLLTVLGPNGEPVGRRASRVRSWQGVLEESGEYKIQMSPVKGVSSSNYSLDATLSILPETAAEPQEPTTGDGSNSTTPDGTNPRQPGAPVRPDTPAPPPARPSIQSERVNFPSGTSRILLANGVVPGEVRRYMVNAREGQIMTVRITDAQGPAGFDVLMPGGEMMADASGIVFWESYLPVGGDYSIDVSAAQAAQFTLEIAVSAQIPTE</sequence>
<dbReference type="Pfam" id="PF00069">
    <property type="entry name" value="Pkinase"/>
    <property type="match status" value="1"/>
</dbReference>
<evidence type="ECO:0000256" key="10">
    <source>
        <dbReference type="SAM" id="MobiDB-lite"/>
    </source>
</evidence>
<keyword evidence="3" id="KW-0808">Transferase</keyword>
<evidence type="ECO:0000256" key="1">
    <source>
        <dbReference type="ARBA" id="ARBA00012513"/>
    </source>
</evidence>
<dbReference type="SUPFAM" id="SSF56112">
    <property type="entry name" value="Protein kinase-like (PK-like)"/>
    <property type="match status" value="1"/>
</dbReference>
<dbReference type="AlphaFoldDB" id="A0A2W4USV7"/>
<keyword evidence="2 12" id="KW-0723">Serine/threonine-protein kinase</keyword>
<dbReference type="InterPro" id="IPR011009">
    <property type="entry name" value="Kinase-like_dom_sf"/>
</dbReference>
<organism evidence="12 13">
    <name type="scientific">Leptolyngbya foveolarum</name>
    <dbReference type="NCBI Taxonomy" id="47253"/>
    <lineage>
        <taxon>Bacteria</taxon>
        <taxon>Bacillati</taxon>
        <taxon>Cyanobacteriota</taxon>
        <taxon>Cyanophyceae</taxon>
        <taxon>Leptolyngbyales</taxon>
        <taxon>Leptolyngbyaceae</taxon>
        <taxon>Leptolyngbya group</taxon>
        <taxon>Leptolyngbya</taxon>
    </lineage>
</organism>
<accession>A0A2W4USV7</accession>
<dbReference type="Gene3D" id="3.30.200.20">
    <property type="entry name" value="Phosphorylase Kinase, domain 1"/>
    <property type="match status" value="1"/>
</dbReference>
<dbReference type="Gene3D" id="1.10.510.10">
    <property type="entry name" value="Transferase(Phosphotransferase) domain 1"/>
    <property type="match status" value="1"/>
</dbReference>
<evidence type="ECO:0000256" key="4">
    <source>
        <dbReference type="ARBA" id="ARBA00022741"/>
    </source>
</evidence>
<dbReference type="InterPro" id="IPR017441">
    <property type="entry name" value="Protein_kinase_ATP_BS"/>
</dbReference>
<feature type="binding site" evidence="9">
    <location>
        <position position="45"/>
    </location>
    <ligand>
        <name>ATP</name>
        <dbReference type="ChEBI" id="CHEBI:30616"/>
    </ligand>
</feature>
<gene>
    <name evidence="12" type="ORF">DCF25_07205</name>
</gene>
<dbReference type="EMBL" id="QBMC01000034">
    <property type="protein sequence ID" value="PZO20049.1"/>
    <property type="molecule type" value="Genomic_DNA"/>
</dbReference>
<dbReference type="CDD" id="cd14014">
    <property type="entry name" value="STKc_PknB_like"/>
    <property type="match status" value="1"/>
</dbReference>
<dbReference type="Gene3D" id="2.60.120.380">
    <property type="match status" value="2"/>
</dbReference>
<feature type="region of interest" description="Disordered" evidence="10">
    <location>
        <begin position="284"/>
        <end position="333"/>
    </location>
</feature>
<comment type="catalytic activity">
    <reaction evidence="7">
        <text>L-threonyl-[protein] + ATP = O-phospho-L-threonyl-[protein] + ADP + H(+)</text>
        <dbReference type="Rhea" id="RHEA:46608"/>
        <dbReference type="Rhea" id="RHEA-COMP:11060"/>
        <dbReference type="Rhea" id="RHEA-COMP:11605"/>
        <dbReference type="ChEBI" id="CHEBI:15378"/>
        <dbReference type="ChEBI" id="CHEBI:30013"/>
        <dbReference type="ChEBI" id="CHEBI:30616"/>
        <dbReference type="ChEBI" id="CHEBI:61977"/>
        <dbReference type="ChEBI" id="CHEBI:456216"/>
        <dbReference type="EC" id="2.7.11.1"/>
    </reaction>
</comment>
<feature type="compositionally biased region" description="Low complexity" evidence="10">
    <location>
        <begin position="305"/>
        <end position="314"/>
    </location>
</feature>
<keyword evidence="5 12" id="KW-0418">Kinase</keyword>
<dbReference type="PROSITE" id="PS00109">
    <property type="entry name" value="PROTEIN_KINASE_TYR"/>
    <property type="match status" value="1"/>
</dbReference>
<dbReference type="InterPro" id="IPR000719">
    <property type="entry name" value="Prot_kinase_dom"/>
</dbReference>
<dbReference type="EC" id="2.7.11.1" evidence="1"/>
<evidence type="ECO:0000313" key="12">
    <source>
        <dbReference type="EMBL" id="PZO20049.1"/>
    </source>
</evidence>
<feature type="compositionally biased region" description="Polar residues" evidence="10">
    <location>
        <begin position="315"/>
        <end position="333"/>
    </location>
</feature>
<evidence type="ECO:0000256" key="3">
    <source>
        <dbReference type="ARBA" id="ARBA00022679"/>
    </source>
</evidence>
<dbReference type="GO" id="GO:0005524">
    <property type="term" value="F:ATP binding"/>
    <property type="evidence" value="ECO:0007669"/>
    <property type="project" value="UniProtKB-UniRule"/>
</dbReference>
<dbReference type="PANTHER" id="PTHR24363">
    <property type="entry name" value="SERINE/THREONINE PROTEIN KINASE"/>
    <property type="match status" value="1"/>
</dbReference>
<comment type="caution">
    <text evidence="12">The sequence shown here is derived from an EMBL/GenBank/DDBJ whole genome shotgun (WGS) entry which is preliminary data.</text>
</comment>
<dbReference type="InterPro" id="IPR008266">
    <property type="entry name" value="Tyr_kinase_AS"/>
</dbReference>
<evidence type="ECO:0000256" key="7">
    <source>
        <dbReference type="ARBA" id="ARBA00047899"/>
    </source>
</evidence>
<feature type="compositionally biased region" description="Polar residues" evidence="10">
    <location>
        <begin position="359"/>
        <end position="373"/>
    </location>
</feature>
<feature type="region of interest" description="Disordered" evidence="10">
    <location>
        <begin position="423"/>
        <end position="466"/>
    </location>
</feature>
<keyword evidence="6 9" id="KW-0067">ATP-binding</keyword>
<dbReference type="PROSITE" id="PS50011">
    <property type="entry name" value="PROTEIN_KINASE_DOM"/>
    <property type="match status" value="1"/>
</dbReference>
<proteinExistence type="predicted"/>
<feature type="compositionally biased region" description="Polar residues" evidence="10">
    <location>
        <begin position="572"/>
        <end position="590"/>
    </location>
</feature>
<evidence type="ECO:0000259" key="11">
    <source>
        <dbReference type="PROSITE" id="PS50011"/>
    </source>
</evidence>
<keyword evidence="4 9" id="KW-0547">Nucleotide-binding</keyword>
<dbReference type="PANTHER" id="PTHR24363:SF0">
    <property type="entry name" value="SERINE_THREONINE KINASE LIKE DOMAIN CONTAINING 1"/>
    <property type="match status" value="1"/>
</dbReference>
<feature type="compositionally biased region" description="Pro residues" evidence="10">
    <location>
        <begin position="598"/>
        <end position="607"/>
    </location>
</feature>
<evidence type="ECO:0000256" key="2">
    <source>
        <dbReference type="ARBA" id="ARBA00022527"/>
    </source>
</evidence>
<feature type="compositionally biased region" description="Basic and acidic residues" evidence="10">
    <location>
        <begin position="285"/>
        <end position="295"/>
    </location>
</feature>
<protein>
    <recommendedName>
        <fullName evidence="1">non-specific serine/threonine protein kinase</fullName>
        <ecNumber evidence="1">2.7.11.1</ecNumber>
    </recommendedName>
</protein>
<dbReference type="GO" id="GO:0004674">
    <property type="term" value="F:protein serine/threonine kinase activity"/>
    <property type="evidence" value="ECO:0007669"/>
    <property type="project" value="UniProtKB-KW"/>
</dbReference>